<dbReference type="Pfam" id="PF07730">
    <property type="entry name" value="HisKA_3"/>
    <property type="match status" value="1"/>
</dbReference>
<dbReference type="InterPro" id="IPR011712">
    <property type="entry name" value="Sig_transdc_His_kin_sub3_dim/P"/>
</dbReference>
<keyword evidence="7" id="KW-0067">ATP-binding</keyword>
<evidence type="ECO:0000256" key="1">
    <source>
        <dbReference type="ARBA" id="ARBA00000085"/>
    </source>
</evidence>
<name>A0A4R0JPF4_9ACTN</name>
<protein>
    <recommendedName>
        <fullName evidence="2">histidine kinase</fullName>
        <ecNumber evidence="2">2.7.13.3</ecNumber>
    </recommendedName>
</protein>
<keyword evidence="4" id="KW-0808">Transferase</keyword>
<evidence type="ECO:0000256" key="8">
    <source>
        <dbReference type="ARBA" id="ARBA00023012"/>
    </source>
</evidence>
<evidence type="ECO:0000259" key="11">
    <source>
        <dbReference type="Pfam" id="PF07730"/>
    </source>
</evidence>
<feature type="transmembrane region" description="Helical" evidence="9">
    <location>
        <begin position="61"/>
        <end position="81"/>
    </location>
</feature>
<dbReference type="SUPFAM" id="SSF55874">
    <property type="entry name" value="ATPase domain of HSP90 chaperone/DNA topoisomerase II/histidine kinase"/>
    <property type="match status" value="1"/>
</dbReference>
<dbReference type="Proteomes" id="UP000293342">
    <property type="component" value="Unassembled WGS sequence"/>
</dbReference>
<dbReference type="InterPro" id="IPR003594">
    <property type="entry name" value="HATPase_dom"/>
</dbReference>
<evidence type="ECO:0000256" key="3">
    <source>
        <dbReference type="ARBA" id="ARBA00022553"/>
    </source>
</evidence>
<comment type="catalytic activity">
    <reaction evidence="1">
        <text>ATP + protein L-histidine = ADP + protein N-phospho-L-histidine.</text>
        <dbReference type="EC" id="2.7.13.3"/>
    </reaction>
</comment>
<dbReference type="InterPro" id="IPR036890">
    <property type="entry name" value="HATPase_C_sf"/>
</dbReference>
<dbReference type="GO" id="GO:0016020">
    <property type="term" value="C:membrane"/>
    <property type="evidence" value="ECO:0007669"/>
    <property type="project" value="InterPro"/>
</dbReference>
<evidence type="ECO:0000259" key="10">
    <source>
        <dbReference type="Pfam" id="PF02518"/>
    </source>
</evidence>
<evidence type="ECO:0000313" key="12">
    <source>
        <dbReference type="EMBL" id="TCC49143.1"/>
    </source>
</evidence>
<keyword evidence="3" id="KW-0597">Phosphoprotein</keyword>
<dbReference type="EC" id="2.7.13.3" evidence="2"/>
<feature type="domain" description="Signal transduction histidine kinase subgroup 3 dimerisation and phosphoacceptor" evidence="11">
    <location>
        <begin position="133"/>
        <end position="199"/>
    </location>
</feature>
<sequence length="330" mass="36140">MVVLVLIGTVSLYWLQSRPIPVLWATVGSTLVYMLMQYAYGPVIFAFVITVFSVIRRGYRLAGWTGLITLYVGHLLGRLVLGINEDGVYQVLLVATCFVVLGFIAELFRAHRDRVMAAARTRREAELRKAGEERLRIAQELHDVVAHHISLINVQASTALHLVDRQPEQAGPALSAIKDASKEALVELRSIVGILRQSDETAPRQPVAGLERLEHLISRTSMAGLEVHTVVHGDPHQLPTGLDRAAFRIIQESLTNIVRHAKASEATVRIQYGEQSLVLQVDDDGRSLIGPPKEGNGIIGMRERATALGGTLTATRTPTGGLRIIANLPL</sequence>
<comment type="caution">
    <text evidence="12">The sequence shown here is derived from an EMBL/GenBank/DDBJ whole genome shotgun (WGS) entry which is preliminary data.</text>
</comment>
<organism evidence="12 13">
    <name type="scientific">Kribbella capetownensis</name>
    <dbReference type="NCBI Taxonomy" id="1572659"/>
    <lineage>
        <taxon>Bacteria</taxon>
        <taxon>Bacillati</taxon>
        <taxon>Actinomycetota</taxon>
        <taxon>Actinomycetes</taxon>
        <taxon>Propionibacteriales</taxon>
        <taxon>Kribbellaceae</taxon>
        <taxon>Kribbella</taxon>
    </lineage>
</organism>
<reference evidence="12 13" key="1">
    <citation type="submission" date="2019-02" db="EMBL/GenBank/DDBJ databases">
        <title>Kribbella capetownensis sp. nov. and Kribbella speibonae sp. nov., isolated from soil.</title>
        <authorList>
            <person name="Curtis S.M."/>
            <person name="Norton I."/>
            <person name="Everest G.J."/>
            <person name="Meyers P.R."/>
        </authorList>
    </citation>
    <scope>NUCLEOTIDE SEQUENCE [LARGE SCALE GENOMIC DNA]</scope>
    <source>
        <strain evidence="12 13">YM53</strain>
    </source>
</reference>
<dbReference type="GO" id="GO:0005524">
    <property type="term" value="F:ATP binding"/>
    <property type="evidence" value="ECO:0007669"/>
    <property type="project" value="UniProtKB-KW"/>
</dbReference>
<proteinExistence type="predicted"/>
<evidence type="ECO:0000256" key="2">
    <source>
        <dbReference type="ARBA" id="ARBA00012438"/>
    </source>
</evidence>
<dbReference type="Gene3D" id="3.30.565.10">
    <property type="entry name" value="Histidine kinase-like ATPase, C-terminal domain"/>
    <property type="match status" value="1"/>
</dbReference>
<evidence type="ECO:0000313" key="13">
    <source>
        <dbReference type="Proteomes" id="UP000293342"/>
    </source>
</evidence>
<dbReference type="GO" id="GO:0000155">
    <property type="term" value="F:phosphorelay sensor kinase activity"/>
    <property type="evidence" value="ECO:0007669"/>
    <property type="project" value="InterPro"/>
</dbReference>
<dbReference type="AlphaFoldDB" id="A0A4R0JPF4"/>
<gene>
    <name evidence="12" type="ORF">E0H75_19020</name>
</gene>
<evidence type="ECO:0000256" key="7">
    <source>
        <dbReference type="ARBA" id="ARBA00022840"/>
    </source>
</evidence>
<keyword evidence="6 12" id="KW-0418">Kinase</keyword>
<feature type="transmembrane region" description="Helical" evidence="9">
    <location>
        <begin position="87"/>
        <end position="108"/>
    </location>
</feature>
<accession>A0A4R0JPF4</accession>
<dbReference type="Gene3D" id="1.20.5.1930">
    <property type="match status" value="1"/>
</dbReference>
<dbReference type="PANTHER" id="PTHR24421">
    <property type="entry name" value="NITRATE/NITRITE SENSOR PROTEIN NARX-RELATED"/>
    <property type="match status" value="1"/>
</dbReference>
<keyword evidence="9" id="KW-0812">Transmembrane</keyword>
<feature type="transmembrane region" description="Helical" evidence="9">
    <location>
        <begin position="33"/>
        <end position="54"/>
    </location>
</feature>
<keyword evidence="9" id="KW-0472">Membrane</keyword>
<keyword evidence="13" id="KW-1185">Reference proteome</keyword>
<dbReference type="Pfam" id="PF02518">
    <property type="entry name" value="HATPase_c"/>
    <property type="match status" value="1"/>
</dbReference>
<dbReference type="PANTHER" id="PTHR24421:SF10">
    <property type="entry name" value="NITRATE_NITRITE SENSOR PROTEIN NARQ"/>
    <property type="match status" value="1"/>
</dbReference>
<keyword evidence="9" id="KW-1133">Transmembrane helix</keyword>
<evidence type="ECO:0000256" key="5">
    <source>
        <dbReference type="ARBA" id="ARBA00022741"/>
    </source>
</evidence>
<keyword evidence="5" id="KW-0547">Nucleotide-binding</keyword>
<keyword evidence="8" id="KW-0902">Two-component regulatory system</keyword>
<evidence type="ECO:0000256" key="9">
    <source>
        <dbReference type="SAM" id="Phobius"/>
    </source>
</evidence>
<dbReference type="GO" id="GO:0046983">
    <property type="term" value="F:protein dimerization activity"/>
    <property type="evidence" value="ECO:0007669"/>
    <property type="project" value="InterPro"/>
</dbReference>
<dbReference type="EMBL" id="SJKD01000004">
    <property type="protein sequence ID" value="TCC49143.1"/>
    <property type="molecule type" value="Genomic_DNA"/>
</dbReference>
<evidence type="ECO:0000256" key="4">
    <source>
        <dbReference type="ARBA" id="ARBA00022679"/>
    </source>
</evidence>
<dbReference type="InterPro" id="IPR050482">
    <property type="entry name" value="Sensor_HK_TwoCompSys"/>
</dbReference>
<evidence type="ECO:0000256" key="6">
    <source>
        <dbReference type="ARBA" id="ARBA00022777"/>
    </source>
</evidence>
<dbReference type="OrthoDB" id="227596at2"/>
<dbReference type="CDD" id="cd16917">
    <property type="entry name" value="HATPase_UhpB-NarQ-NarX-like"/>
    <property type="match status" value="1"/>
</dbReference>
<feature type="domain" description="Histidine kinase/HSP90-like ATPase" evidence="10">
    <location>
        <begin position="244"/>
        <end position="330"/>
    </location>
</feature>